<feature type="compositionally biased region" description="Basic and acidic residues" evidence="7">
    <location>
        <begin position="227"/>
        <end position="261"/>
    </location>
</feature>
<dbReference type="InterPro" id="IPR017887">
    <property type="entry name" value="TF_TCP_subgr"/>
</dbReference>
<dbReference type="AlphaFoldDB" id="A0A9D3VCW8"/>
<evidence type="ECO:0000256" key="2">
    <source>
        <dbReference type="ARBA" id="ARBA00022473"/>
    </source>
</evidence>
<evidence type="ECO:0000256" key="3">
    <source>
        <dbReference type="ARBA" id="ARBA00023015"/>
    </source>
</evidence>
<dbReference type="OrthoDB" id="1896834at2759"/>
<feature type="domain" description="TCP" evidence="8">
    <location>
        <begin position="110"/>
        <end position="168"/>
    </location>
</feature>
<accession>A0A9D3VCW8</accession>
<evidence type="ECO:0000313" key="10">
    <source>
        <dbReference type="EMBL" id="KAH1080506.1"/>
    </source>
</evidence>
<evidence type="ECO:0000256" key="7">
    <source>
        <dbReference type="SAM" id="MobiDB-lite"/>
    </source>
</evidence>
<evidence type="ECO:0000259" key="9">
    <source>
        <dbReference type="PROSITE" id="PS51370"/>
    </source>
</evidence>
<keyword evidence="5" id="KW-0804">Transcription</keyword>
<keyword evidence="3" id="KW-0805">Transcription regulation</keyword>
<evidence type="ECO:0000256" key="4">
    <source>
        <dbReference type="ARBA" id="ARBA00023125"/>
    </source>
</evidence>
<protein>
    <recommendedName>
        <fullName evidence="12">TCP domain-containing protein</fullName>
    </recommendedName>
</protein>
<dbReference type="GO" id="GO:0043565">
    <property type="term" value="F:sequence-specific DNA binding"/>
    <property type="evidence" value="ECO:0007669"/>
    <property type="project" value="TreeGrafter"/>
</dbReference>
<name>A0A9D3VCW8_9ROSI</name>
<dbReference type="EMBL" id="JAIQCV010000007">
    <property type="protein sequence ID" value="KAH1080506.1"/>
    <property type="molecule type" value="Genomic_DNA"/>
</dbReference>
<reference evidence="10 11" key="1">
    <citation type="journal article" date="2021" name="Plant Biotechnol. J.">
        <title>Multi-omics assisted identification of the key and species-specific regulatory components of drought-tolerant mechanisms in Gossypium stocksii.</title>
        <authorList>
            <person name="Yu D."/>
            <person name="Ke L."/>
            <person name="Zhang D."/>
            <person name="Wu Y."/>
            <person name="Sun Y."/>
            <person name="Mei J."/>
            <person name="Sun J."/>
            <person name="Sun Y."/>
        </authorList>
    </citation>
    <scope>NUCLEOTIDE SEQUENCE [LARGE SCALE GENOMIC DNA]</scope>
    <source>
        <strain evidence="11">cv. E1</strain>
        <tissue evidence="10">Leaf</tissue>
    </source>
</reference>
<dbReference type="PROSITE" id="PS51369">
    <property type="entry name" value="TCP"/>
    <property type="match status" value="1"/>
</dbReference>
<keyword evidence="6" id="KW-0539">Nucleus</keyword>
<feature type="domain" description="R" evidence="9">
    <location>
        <begin position="229"/>
        <end position="246"/>
    </location>
</feature>
<evidence type="ECO:0008006" key="12">
    <source>
        <dbReference type="Google" id="ProtNLM"/>
    </source>
</evidence>
<organism evidence="10 11">
    <name type="scientific">Gossypium stocksii</name>
    <dbReference type="NCBI Taxonomy" id="47602"/>
    <lineage>
        <taxon>Eukaryota</taxon>
        <taxon>Viridiplantae</taxon>
        <taxon>Streptophyta</taxon>
        <taxon>Embryophyta</taxon>
        <taxon>Tracheophyta</taxon>
        <taxon>Spermatophyta</taxon>
        <taxon>Magnoliopsida</taxon>
        <taxon>eudicotyledons</taxon>
        <taxon>Gunneridae</taxon>
        <taxon>Pentapetalae</taxon>
        <taxon>rosids</taxon>
        <taxon>malvids</taxon>
        <taxon>Malvales</taxon>
        <taxon>Malvaceae</taxon>
        <taxon>Malvoideae</taxon>
        <taxon>Gossypium</taxon>
    </lineage>
</organism>
<keyword evidence="2" id="KW-0217">Developmental protein</keyword>
<dbReference type="GO" id="GO:2000032">
    <property type="term" value="P:regulation of secondary shoot formation"/>
    <property type="evidence" value="ECO:0007669"/>
    <property type="project" value="TreeGrafter"/>
</dbReference>
<feature type="compositionally biased region" description="Basic residues" evidence="7">
    <location>
        <begin position="212"/>
        <end position="223"/>
    </location>
</feature>
<evidence type="ECO:0000256" key="6">
    <source>
        <dbReference type="ARBA" id="ARBA00023242"/>
    </source>
</evidence>
<gene>
    <name evidence="10" type="ORF">J1N35_020267</name>
</gene>
<sequence>MFPSNSNGNNNDPITYLDHSILPLSFFHFPSSPYYNQCELLQLDDDYDVLWNQQQQHFDDDDDQFLHQTTLLTDNSVSETIVNLPDFRHNNTTTDIHQQPMPRKRPAASKTDRHSKINTANGPRDRRMRLSLDVAREFFGLQDMLGYDKASRTVEWLLVQAKPEINKLMNNNNNSFGFAKSPSSTSETEVVSGIDKAAAIDGNIPKGTPSKKEKKERRQRKTSFRPLARDMRVKARERAKARTKEKNMSSRLNNETRDNDPNRFGSSWSSTWTKQPGIQLHHNNNTVFQADNINIHGDRMIWSLNCLQNTGLINQEVSHNCPLSQIYIYIYFEPVFSVNKPLYLFAAYRLNPLVNHGRLNQQ</sequence>
<comment type="caution">
    <text evidence="10">The sequence shown here is derived from an EMBL/GenBank/DDBJ whole genome shotgun (WGS) entry which is preliminary data.</text>
</comment>
<dbReference type="PANTHER" id="PTHR31072">
    <property type="entry name" value="TRANSCRIPTION FACTOR TCP4-RELATED"/>
    <property type="match status" value="1"/>
</dbReference>
<proteinExistence type="predicted"/>
<dbReference type="InterPro" id="IPR005333">
    <property type="entry name" value="Transcription_factor_TCP"/>
</dbReference>
<dbReference type="Proteomes" id="UP000828251">
    <property type="component" value="Unassembled WGS sequence"/>
</dbReference>
<evidence type="ECO:0000256" key="1">
    <source>
        <dbReference type="ARBA" id="ARBA00004123"/>
    </source>
</evidence>
<dbReference type="PANTHER" id="PTHR31072:SF226">
    <property type="entry name" value="TRANSCRIPTION FACTOR TCP18"/>
    <property type="match status" value="1"/>
</dbReference>
<keyword evidence="4" id="KW-0238">DNA-binding</keyword>
<feature type="region of interest" description="Disordered" evidence="7">
    <location>
        <begin position="88"/>
        <end position="123"/>
    </location>
</feature>
<comment type="subcellular location">
    <subcellularLocation>
        <location evidence="1">Nucleus</location>
    </subcellularLocation>
</comment>
<keyword evidence="11" id="KW-1185">Reference proteome</keyword>
<evidence type="ECO:0000259" key="8">
    <source>
        <dbReference type="PROSITE" id="PS51369"/>
    </source>
</evidence>
<dbReference type="PROSITE" id="PS51370">
    <property type="entry name" value="R"/>
    <property type="match status" value="1"/>
</dbReference>
<evidence type="ECO:0000256" key="5">
    <source>
        <dbReference type="ARBA" id="ARBA00023163"/>
    </source>
</evidence>
<dbReference type="GO" id="GO:0003700">
    <property type="term" value="F:DNA-binding transcription factor activity"/>
    <property type="evidence" value="ECO:0007669"/>
    <property type="project" value="InterPro"/>
</dbReference>
<evidence type="ECO:0000313" key="11">
    <source>
        <dbReference type="Proteomes" id="UP000828251"/>
    </source>
</evidence>
<dbReference type="Pfam" id="PF03634">
    <property type="entry name" value="TCP"/>
    <property type="match status" value="1"/>
</dbReference>
<dbReference type="GO" id="GO:0005634">
    <property type="term" value="C:nucleus"/>
    <property type="evidence" value="ECO:0007669"/>
    <property type="project" value="UniProtKB-SubCell"/>
</dbReference>
<feature type="region of interest" description="Disordered" evidence="7">
    <location>
        <begin position="196"/>
        <end position="268"/>
    </location>
</feature>
<dbReference type="InterPro" id="IPR017888">
    <property type="entry name" value="CYC/TB1_R_domain"/>
</dbReference>